<organism evidence="1 2">
    <name type="scientific">Pseudolycoriella hygida</name>
    <dbReference type="NCBI Taxonomy" id="35572"/>
    <lineage>
        <taxon>Eukaryota</taxon>
        <taxon>Metazoa</taxon>
        <taxon>Ecdysozoa</taxon>
        <taxon>Arthropoda</taxon>
        <taxon>Hexapoda</taxon>
        <taxon>Insecta</taxon>
        <taxon>Pterygota</taxon>
        <taxon>Neoptera</taxon>
        <taxon>Endopterygota</taxon>
        <taxon>Diptera</taxon>
        <taxon>Nematocera</taxon>
        <taxon>Sciaroidea</taxon>
        <taxon>Sciaridae</taxon>
        <taxon>Pseudolycoriella</taxon>
    </lineage>
</organism>
<keyword evidence="2" id="KW-1185">Reference proteome</keyword>
<proteinExistence type="predicted"/>
<name>A0A9Q0S2N9_9DIPT</name>
<gene>
    <name evidence="1" type="ORF">Bhyg_06271</name>
</gene>
<accession>A0A9Q0S2N9</accession>
<sequence length="218" mass="24928">MQLAMSIFVNTSCKSLKFVVMLPKVVLLLGLICTIACNDTPGFFLKVSKNIPRIGRRSSDFDSFFLKSSKSVPRIGRRDQFVDDTHSPEGFTQQWYDRIMTSSKRASGVGYNNVQPFDTKFLLDMFASEHIDPEDFKFVSWKDFDIALESDEQLFKKLIELAKTSHEIATMTSHSMNFDKFVPMGANGGNSLYYRTERSDASVNGNKDFNKERMEYQS</sequence>
<comment type="caution">
    <text evidence="1">The sequence shown here is derived from an EMBL/GenBank/DDBJ whole genome shotgun (WGS) entry which is preliminary data.</text>
</comment>
<evidence type="ECO:0000313" key="2">
    <source>
        <dbReference type="Proteomes" id="UP001151699"/>
    </source>
</evidence>
<dbReference type="Proteomes" id="UP001151699">
    <property type="component" value="Chromosome B"/>
</dbReference>
<protein>
    <submittedName>
        <fullName evidence="1">Uncharacterized protein</fullName>
    </submittedName>
</protein>
<reference evidence="1" key="1">
    <citation type="submission" date="2022-07" db="EMBL/GenBank/DDBJ databases">
        <authorList>
            <person name="Trinca V."/>
            <person name="Uliana J.V.C."/>
            <person name="Torres T.T."/>
            <person name="Ward R.J."/>
            <person name="Monesi N."/>
        </authorList>
    </citation>
    <scope>NUCLEOTIDE SEQUENCE</scope>
    <source>
        <strain evidence="1">HSMRA1968</strain>
        <tissue evidence="1">Whole embryos</tissue>
    </source>
</reference>
<dbReference type="OrthoDB" id="6339926at2759"/>
<evidence type="ECO:0000313" key="1">
    <source>
        <dbReference type="EMBL" id="KAJ6641335.1"/>
    </source>
</evidence>
<dbReference type="EMBL" id="WJQU01000002">
    <property type="protein sequence ID" value="KAJ6641335.1"/>
    <property type="molecule type" value="Genomic_DNA"/>
</dbReference>
<dbReference type="AlphaFoldDB" id="A0A9Q0S2N9"/>